<evidence type="ECO:0000313" key="1">
    <source>
        <dbReference type="EMBL" id="VEL33449.1"/>
    </source>
</evidence>
<evidence type="ECO:0000313" key="2">
    <source>
        <dbReference type="Proteomes" id="UP000784294"/>
    </source>
</evidence>
<keyword evidence="2" id="KW-1185">Reference proteome</keyword>
<dbReference type="AlphaFoldDB" id="A0A3S5ACL1"/>
<sequence>MWQDPICIRCWTLDAGSVSYSSIYRSATQAGGNHAEAVARLDLYAHPKDGRVEPWNACSRGNHRRLLTEERAAVCLVDETQPRDKHQTVTM</sequence>
<name>A0A3S5ACL1_9PLAT</name>
<comment type="caution">
    <text evidence="1">The sequence shown here is derived from an EMBL/GenBank/DDBJ whole genome shotgun (WGS) entry which is preliminary data.</text>
</comment>
<reference evidence="1" key="1">
    <citation type="submission" date="2018-11" db="EMBL/GenBank/DDBJ databases">
        <authorList>
            <consortium name="Pathogen Informatics"/>
        </authorList>
    </citation>
    <scope>NUCLEOTIDE SEQUENCE</scope>
</reference>
<accession>A0A3S5ACL1</accession>
<gene>
    <name evidence="1" type="ORF">PXEA_LOCUS26889</name>
</gene>
<proteinExistence type="predicted"/>
<protein>
    <submittedName>
        <fullName evidence="1">Uncharacterized protein</fullName>
    </submittedName>
</protein>
<dbReference type="EMBL" id="CAAALY010245790">
    <property type="protein sequence ID" value="VEL33449.1"/>
    <property type="molecule type" value="Genomic_DNA"/>
</dbReference>
<dbReference type="Proteomes" id="UP000784294">
    <property type="component" value="Unassembled WGS sequence"/>
</dbReference>
<organism evidence="1 2">
    <name type="scientific">Protopolystoma xenopodis</name>
    <dbReference type="NCBI Taxonomy" id="117903"/>
    <lineage>
        <taxon>Eukaryota</taxon>
        <taxon>Metazoa</taxon>
        <taxon>Spiralia</taxon>
        <taxon>Lophotrochozoa</taxon>
        <taxon>Platyhelminthes</taxon>
        <taxon>Monogenea</taxon>
        <taxon>Polyopisthocotylea</taxon>
        <taxon>Polystomatidea</taxon>
        <taxon>Polystomatidae</taxon>
        <taxon>Protopolystoma</taxon>
    </lineage>
</organism>